<keyword evidence="3" id="KW-1185">Reference proteome</keyword>
<dbReference type="PANTHER" id="PTHR31366">
    <property type="entry name" value="UPF0739 PROTEIN C1ORF74"/>
    <property type="match status" value="1"/>
</dbReference>
<dbReference type="PANTHER" id="PTHR31366:SF2">
    <property type="entry name" value="UPF0739 PROTEIN C1ORF74"/>
    <property type="match status" value="1"/>
</dbReference>
<accession>A0AAV4TYC4</accession>
<evidence type="ECO:0000313" key="2">
    <source>
        <dbReference type="EMBL" id="GIY50259.1"/>
    </source>
</evidence>
<reference evidence="2 3" key="1">
    <citation type="submission" date="2021-06" db="EMBL/GenBank/DDBJ databases">
        <title>Caerostris extrusa draft genome.</title>
        <authorList>
            <person name="Kono N."/>
            <person name="Arakawa K."/>
        </authorList>
    </citation>
    <scope>NUCLEOTIDE SEQUENCE [LARGE SCALE GENOMIC DNA]</scope>
</reference>
<dbReference type="AlphaFoldDB" id="A0AAV4TYC4"/>
<dbReference type="Proteomes" id="UP001054945">
    <property type="component" value="Unassembled WGS sequence"/>
</dbReference>
<protein>
    <submittedName>
        <fullName evidence="2">Uncharacterized protein</fullName>
    </submittedName>
</protein>
<dbReference type="InterPro" id="IPR027850">
    <property type="entry name" value="DUF4504"/>
</dbReference>
<evidence type="ECO:0000256" key="1">
    <source>
        <dbReference type="ARBA" id="ARBA00007065"/>
    </source>
</evidence>
<evidence type="ECO:0000313" key="3">
    <source>
        <dbReference type="Proteomes" id="UP001054945"/>
    </source>
</evidence>
<comment type="similarity">
    <text evidence="1">Belongs to the UPF0739 family.</text>
</comment>
<gene>
    <name evidence="2" type="primary">AVEN_262251_1</name>
    <name evidence="2" type="ORF">CEXT_605321</name>
</gene>
<proteinExistence type="inferred from homology"/>
<sequence>MSCLSFKNRRSARKHLPKILIYVQAVDLQIKPCYLWDLFHVTVSEVKAYLKELYLQRLTKSHLSAFCINETIYVTDLKYLEHYLDHFHFEDVDVVDVSESNSSPVLLPTERKLETLGPMVKGVQDLATRGFRDDGKTSIDLSINQSTLAGFLVGYPVLYWYKSQSAYDAFTCLSMVPLNVYKVCNNQCELFSFSFPQELAVQIQHLLNDWFLEIKSRCDAIESYSVELVQDTISLENICM</sequence>
<name>A0AAV4TYC4_CAEEX</name>
<dbReference type="EMBL" id="BPLR01011957">
    <property type="protein sequence ID" value="GIY50259.1"/>
    <property type="molecule type" value="Genomic_DNA"/>
</dbReference>
<dbReference type="Pfam" id="PF14953">
    <property type="entry name" value="DUF4504"/>
    <property type="match status" value="1"/>
</dbReference>
<comment type="caution">
    <text evidence="2">The sequence shown here is derived from an EMBL/GenBank/DDBJ whole genome shotgun (WGS) entry which is preliminary data.</text>
</comment>
<organism evidence="2 3">
    <name type="scientific">Caerostris extrusa</name>
    <name type="common">Bark spider</name>
    <name type="synonym">Caerostris bankana</name>
    <dbReference type="NCBI Taxonomy" id="172846"/>
    <lineage>
        <taxon>Eukaryota</taxon>
        <taxon>Metazoa</taxon>
        <taxon>Ecdysozoa</taxon>
        <taxon>Arthropoda</taxon>
        <taxon>Chelicerata</taxon>
        <taxon>Arachnida</taxon>
        <taxon>Araneae</taxon>
        <taxon>Araneomorphae</taxon>
        <taxon>Entelegynae</taxon>
        <taxon>Araneoidea</taxon>
        <taxon>Araneidae</taxon>
        <taxon>Caerostris</taxon>
    </lineage>
</organism>